<organism evidence="4 5">
    <name type="scientific">Azospirillum oleiclasticum</name>
    <dbReference type="NCBI Taxonomy" id="2735135"/>
    <lineage>
        <taxon>Bacteria</taxon>
        <taxon>Pseudomonadati</taxon>
        <taxon>Pseudomonadota</taxon>
        <taxon>Alphaproteobacteria</taxon>
        <taxon>Rhodospirillales</taxon>
        <taxon>Azospirillaceae</taxon>
        <taxon>Azospirillum</taxon>
    </lineage>
</organism>
<feature type="modified residue" description="4-aspartylphosphate" evidence="2">
    <location>
        <position position="71"/>
    </location>
</feature>
<dbReference type="PROSITE" id="PS50110">
    <property type="entry name" value="RESPONSE_REGULATORY"/>
    <property type="match status" value="1"/>
</dbReference>
<dbReference type="InterPro" id="IPR001789">
    <property type="entry name" value="Sig_transdc_resp-reg_receiver"/>
</dbReference>
<accession>A0ABX2TLX9</accession>
<dbReference type="Pfam" id="PF00072">
    <property type="entry name" value="Response_reg"/>
    <property type="match status" value="1"/>
</dbReference>
<keyword evidence="5" id="KW-1185">Reference proteome</keyword>
<dbReference type="PANTHER" id="PTHR44591:SF3">
    <property type="entry name" value="RESPONSE REGULATORY DOMAIN-CONTAINING PROTEIN"/>
    <property type="match status" value="1"/>
</dbReference>
<dbReference type="EMBL" id="JABFDB010000040">
    <property type="protein sequence ID" value="NYZ24441.1"/>
    <property type="molecule type" value="Genomic_DNA"/>
</dbReference>
<dbReference type="SMART" id="SM00448">
    <property type="entry name" value="REC"/>
    <property type="match status" value="1"/>
</dbReference>
<sequence length="144" mass="15827">MIAPNSGREPFPEHPIVSKTVIVVDDSRLSRMHVRGMILRSQPDWTVIEAGNSDELFARLAESDIQIAIIDFNMPGANGIEAATRLRAERPEIDLAIITANGQDSVVAGIRALGAAFMPKPLDEQQVMRFLASTNLPKRRRTAP</sequence>
<keyword evidence="1 2" id="KW-0597">Phosphoprotein</keyword>
<evidence type="ECO:0000313" key="5">
    <source>
        <dbReference type="Proteomes" id="UP000584642"/>
    </source>
</evidence>
<name>A0ABX2TLX9_9PROT</name>
<gene>
    <name evidence="4" type="ORF">HND93_32455</name>
</gene>
<dbReference type="SUPFAM" id="SSF52172">
    <property type="entry name" value="CheY-like"/>
    <property type="match status" value="1"/>
</dbReference>
<comment type="caution">
    <text evidence="4">The sequence shown here is derived from an EMBL/GenBank/DDBJ whole genome shotgun (WGS) entry which is preliminary data.</text>
</comment>
<dbReference type="Gene3D" id="3.40.50.2300">
    <property type="match status" value="1"/>
</dbReference>
<dbReference type="Proteomes" id="UP000584642">
    <property type="component" value="Unassembled WGS sequence"/>
</dbReference>
<protein>
    <submittedName>
        <fullName evidence="4">Response regulator transcription factor</fullName>
    </submittedName>
</protein>
<dbReference type="InterPro" id="IPR058245">
    <property type="entry name" value="NreC/VraR/RcsB-like_REC"/>
</dbReference>
<dbReference type="InterPro" id="IPR050595">
    <property type="entry name" value="Bact_response_regulator"/>
</dbReference>
<evidence type="ECO:0000259" key="3">
    <source>
        <dbReference type="PROSITE" id="PS50110"/>
    </source>
</evidence>
<dbReference type="InterPro" id="IPR011006">
    <property type="entry name" value="CheY-like_superfamily"/>
</dbReference>
<evidence type="ECO:0000256" key="1">
    <source>
        <dbReference type="ARBA" id="ARBA00022553"/>
    </source>
</evidence>
<proteinExistence type="predicted"/>
<evidence type="ECO:0000313" key="4">
    <source>
        <dbReference type="EMBL" id="NYZ24441.1"/>
    </source>
</evidence>
<dbReference type="PANTHER" id="PTHR44591">
    <property type="entry name" value="STRESS RESPONSE REGULATOR PROTEIN 1"/>
    <property type="match status" value="1"/>
</dbReference>
<evidence type="ECO:0000256" key="2">
    <source>
        <dbReference type="PROSITE-ProRule" id="PRU00169"/>
    </source>
</evidence>
<feature type="domain" description="Response regulatory" evidence="3">
    <location>
        <begin position="20"/>
        <end position="135"/>
    </location>
</feature>
<dbReference type="CDD" id="cd17535">
    <property type="entry name" value="REC_NarL-like"/>
    <property type="match status" value="1"/>
</dbReference>
<reference evidence="4 5" key="1">
    <citation type="submission" date="2020-05" db="EMBL/GenBank/DDBJ databases">
        <title>Azospirillum oleiclasticum sp. nov, a nitrogen-fixing and heavy crude oil-emulsifying bacterium isolated from the crude oil of Yumen Oilfield.</title>
        <authorList>
            <person name="Wu D."/>
            <person name="Cai M."/>
            <person name="Zhang X."/>
        </authorList>
    </citation>
    <scope>NUCLEOTIDE SEQUENCE [LARGE SCALE GENOMIC DNA]</scope>
    <source>
        <strain evidence="4 5">ROY-1-1-2</strain>
    </source>
</reference>